<dbReference type="SUPFAM" id="SSF49464">
    <property type="entry name" value="Carboxypeptidase regulatory domain-like"/>
    <property type="match status" value="1"/>
</dbReference>
<dbReference type="Proteomes" id="UP000219281">
    <property type="component" value="Unassembled WGS sequence"/>
</dbReference>
<organism evidence="1 2">
    <name type="scientific">Pedobacter xixiisoli</name>
    <dbReference type="NCBI Taxonomy" id="1476464"/>
    <lineage>
        <taxon>Bacteria</taxon>
        <taxon>Pseudomonadati</taxon>
        <taxon>Bacteroidota</taxon>
        <taxon>Sphingobacteriia</taxon>
        <taxon>Sphingobacteriales</taxon>
        <taxon>Sphingobacteriaceae</taxon>
        <taxon>Pedobacter</taxon>
    </lineage>
</organism>
<gene>
    <name evidence="1" type="ORF">SAMN06297358_1525</name>
</gene>
<protein>
    <submittedName>
        <fullName evidence="1">CarboxypepD_reg-like domain-containing protein</fullName>
    </submittedName>
</protein>
<name>A0A285ZXI9_9SPHI</name>
<dbReference type="OrthoDB" id="7432683at2"/>
<dbReference type="Gene3D" id="2.60.40.1120">
    <property type="entry name" value="Carboxypeptidase-like, regulatory domain"/>
    <property type="match status" value="1"/>
</dbReference>
<dbReference type="RefSeq" id="WP_097130542.1">
    <property type="nucleotide sequence ID" value="NZ_OCMT01000002.1"/>
</dbReference>
<evidence type="ECO:0000313" key="1">
    <source>
        <dbReference type="EMBL" id="SOD14340.1"/>
    </source>
</evidence>
<dbReference type="Pfam" id="PF13715">
    <property type="entry name" value="CarbopepD_reg_2"/>
    <property type="match status" value="1"/>
</dbReference>
<evidence type="ECO:0000313" key="2">
    <source>
        <dbReference type="Proteomes" id="UP000219281"/>
    </source>
</evidence>
<proteinExistence type="predicted"/>
<accession>A0A285ZXI9</accession>
<sequence length="268" mass="29432">MNNKFTLDIPKPCAQRWEQMSPTADGKFCSHCSTEVIDFTQMTTAQLQSYFKTHTQNVCGRIDTFQLHQLNNPPAPYPHQTRFSLNLAMASVMALLLSTKTNAQQLVAKPQTAHQVAKCTQKTVAQIKATAAEGTFLIKGIVKSLDDGLPLAGADIKVQELNQSAIADPNGLFKLNVKGSAQQELTLVVSYLGHASAQVKVKLVQKPEILTVSLASEHIMLGKVVVTAPKPVRQYLITGAMVAVPSVAVTEQSKKPSFFKRMWRLFRD</sequence>
<dbReference type="InterPro" id="IPR008969">
    <property type="entry name" value="CarboxyPept-like_regulatory"/>
</dbReference>
<dbReference type="EMBL" id="OCMT01000002">
    <property type="protein sequence ID" value="SOD14340.1"/>
    <property type="molecule type" value="Genomic_DNA"/>
</dbReference>
<reference evidence="2" key="1">
    <citation type="submission" date="2017-09" db="EMBL/GenBank/DDBJ databases">
        <authorList>
            <person name="Varghese N."/>
            <person name="Submissions S."/>
        </authorList>
    </citation>
    <scope>NUCLEOTIDE SEQUENCE [LARGE SCALE GENOMIC DNA]</scope>
    <source>
        <strain evidence="2">CGMCC 1.12803</strain>
    </source>
</reference>
<dbReference type="AlphaFoldDB" id="A0A285ZXI9"/>
<keyword evidence="2" id="KW-1185">Reference proteome</keyword>